<name>A0A1A8NJB8_9TELE</name>
<feature type="region of interest" description="Disordered" evidence="2">
    <location>
        <begin position="38"/>
        <end position="60"/>
    </location>
</feature>
<reference evidence="3" key="2">
    <citation type="submission" date="2016-06" db="EMBL/GenBank/DDBJ databases">
        <title>The genome of a short-lived fish provides insights into sex chromosome evolution and the genetic control of aging.</title>
        <authorList>
            <person name="Reichwald K."/>
            <person name="Felder M."/>
            <person name="Petzold A."/>
            <person name="Koch P."/>
            <person name="Groth M."/>
            <person name="Platzer M."/>
        </authorList>
    </citation>
    <scope>NUCLEOTIDE SEQUENCE</scope>
    <source>
        <tissue evidence="3">Brain</tissue>
    </source>
</reference>
<feature type="region of interest" description="Disordered" evidence="2">
    <location>
        <begin position="238"/>
        <end position="385"/>
    </location>
</feature>
<feature type="compositionally biased region" description="Basic residues" evidence="2">
    <location>
        <begin position="374"/>
        <end position="385"/>
    </location>
</feature>
<accession>A0A1A8NJB8</accession>
<feature type="compositionally biased region" description="Basic and acidic residues" evidence="2">
    <location>
        <begin position="43"/>
        <end position="60"/>
    </location>
</feature>
<dbReference type="AlphaFoldDB" id="A0A1A8NJB8"/>
<protein>
    <submittedName>
        <fullName evidence="3">Uncharacterized protein</fullName>
    </submittedName>
</protein>
<keyword evidence="1" id="KW-0175">Coiled coil</keyword>
<feature type="compositionally biased region" description="Basic and acidic residues" evidence="2">
    <location>
        <begin position="324"/>
        <end position="370"/>
    </location>
</feature>
<dbReference type="EMBL" id="HAEH01002541">
    <property type="protein sequence ID" value="SBR69130.1"/>
    <property type="molecule type" value="Transcribed_RNA"/>
</dbReference>
<evidence type="ECO:0000256" key="2">
    <source>
        <dbReference type="SAM" id="MobiDB-lite"/>
    </source>
</evidence>
<evidence type="ECO:0000256" key="1">
    <source>
        <dbReference type="SAM" id="Coils"/>
    </source>
</evidence>
<reference evidence="3" key="1">
    <citation type="submission" date="2016-05" db="EMBL/GenBank/DDBJ databases">
        <authorList>
            <person name="Lavstsen T."/>
            <person name="Jespersen J.S."/>
        </authorList>
    </citation>
    <scope>NUCLEOTIDE SEQUENCE</scope>
    <source>
        <tissue evidence="3">Brain</tissue>
    </source>
</reference>
<feature type="compositionally biased region" description="Basic and acidic residues" evidence="2">
    <location>
        <begin position="244"/>
        <end position="270"/>
    </location>
</feature>
<gene>
    <name evidence="3" type="primary">Nfu_g_1_003611</name>
</gene>
<feature type="region of interest" description="Disordered" evidence="2">
    <location>
        <begin position="190"/>
        <end position="212"/>
    </location>
</feature>
<evidence type="ECO:0000313" key="3">
    <source>
        <dbReference type="EMBL" id="SBR69130.1"/>
    </source>
</evidence>
<proteinExistence type="predicted"/>
<feature type="coiled-coil region" evidence="1">
    <location>
        <begin position="99"/>
        <end position="126"/>
    </location>
</feature>
<organism evidence="3">
    <name type="scientific">Nothobranchius rachovii</name>
    <name type="common">bluefin notho</name>
    <dbReference type="NCBI Taxonomy" id="451742"/>
    <lineage>
        <taxon>Eukaryota</taxon>
        <taxon>Metazoa</taxon>
        <taxon>Chordata</taxon>
        <taxon>Craniata</taxon>
        <taxon>Vertebrata</taxon>
        <taxon>Euteleostomi</taxon>
        <taxon>Actinopterygii</taxon>
        <taxon>Neopterygii</taxon>
        <taxon>Teleostei</taxon>
        <taxon>Neoteleostei</taxon>
        <taxon>Acanthomorphata</taxon>
        <taxon>Ovalentaria</taxon>
        <taxon>Atherinomorphae</taxon>
        <taxon>Cyprinodontiformes</taxon>
        <taxon>Nothobranchiidae</taxon>
        <taxon>Nothobranchius</taxon>
    </lineage>
</organism>
<sequence>MSDEKYKTLRCSQAWNYVPLGRQLPRTPPMADVKRNLSFLDPDANHSRPDQNNKVESRDRDELQITPVCWDPEPDAPESMLKGMRGYQLTEADLEFIKKTKEQQVLKKLQGDLQEVQKRLKKEMFALDLAYASRKNVWDELDKSPSCEDLTTWSTLVIRKTTPSVELDHLGVKSLVAMVTTENIHSFMDEKRRGMDEMKRTAAEKKKRDDLERDRLEKQVVTDEMKIQKLMSELADLKSGLPEQKVEKKSAEPRAAKSKAKQQERQRKAAEGPQKLITGKSTRRRHVDETNALATIPEENQHQKPGALLESKPLKASTRKPRRVEKEEVPERAARGRQKPADSRRKATLENNPKESHQESHCGQEAEEQPHYLGLRRSKRIANRK</sequence>